<dbReference type="EMBL" id="NJES01000609">
    <property type="protein sequence ID" value="PHH70583.1"/>
    <property type="molecule type" value="Genomic_DNA"/>
</dbReference>
<keyword evidence="2" id="KW-0732">Signal</keyword>
<proteinExistence type="predicted"/>
<accession>A0A2C5YSI3</accession>
<feature type="region of interest" description="Disordered" evidence="1">
    <location>
        <begin position="155"/>
        <end position="212"/>
    </location>
</feature>
<protein>
    <submittedName>
        <fullName evidence="3">Uncharacterized protein</fullName>
    </submittedName>
</protein>
<evidence type="ECO:0000313" key="4">
    <source>
        <dbReference type="Proteomes" id="UP000226431"/>
    </source>
</evidence>
<feature type="chain" id="PRO_5012993733" evidence="2">
    <location>
        <begin position="19"/>
        <end position="297"/>
    </location>
</feature>
<keyword evidence="4" id="KW-1185">Reference proteome</keyword>
<feature type="signal peptide" evidence="2">
    <location>
        <begin position="1"/>
        <end position="18"/>
    </location>
</feature>
<evidence type="ECO:0000313" key="3">
    <source>
        <dbReference type="EMBL" id="PHH70583.1"/>
    </source>
</evidence>
<gene>
    <name evidence="3" type="ORF">CDD80_5901</name>
</gene>
<evidence type="ECO:0000256" key="1">
    <source>
        <dbReference type="SAM" id="MobiDB-lite"/>
    </source>
</evidence>
<evidence type="ECO:0000256" key="2">
    <source>
        <dbReference type="SAM" id="SignalP"/>
    </source>
</evidence>
<sequence>MILILLLFISLLLLYTTSQTGRANARKAAPEAARNAAPEAAAKAARSAWWKAAAKATPKTVKLSTRESGALIICGRGLLLRGVSNDGRVDRLGSCLDVGVVGSLLWLVDTGLSYSSVDGWELRVASGCACSLLPCCLSLLSSGFPPGSNSVSYAGSGVLPDGTGDSSDGTGDSSDGTGNSSDDSGDSSDDTRNRDASDDTGSRDSSDGTSNRNWCDGSSWDWCDGSGWGLPSYHDCWPLSDGDSRDLPSYHTSRWGRGCDDSCWVISFSGRGRVIPSDGSCWALRSGDWDQLRPSGG</sequence>
<dbReference type="Proteomes" id="UP000226431">
    <property type="component" value="Unassembled WGS sequence"/>
</dbReference>
<dbReference type="AlphaFoldDB" id="A0A2C5YSI3"/>
<name>A0A2C5YSI3_9HYPO</name>
<feature type="compositionally biased region" description="Basic and acidic residues" evidence="1">
    <location>
        <begin position="189"/>
        <end position="206"/>
    </location>
</feature>
<feature type="compositionally biased region" description="Low complexity" evidence="1">
    <location>
        <begin position="161"/>
        <end position="182"/>
    </location>
</feature>
<organism evidence="3 4">
    <name type="scientific">Ophiocordyceps camponoti-rufipedis</name>
    <dbReference type="NCBI Taxonomy" id="2004952"/>
    <lineage>
        <taxon>Eukaryota</taxon>
        <taxon>Fungi</taxon>
        <taxon>Dikarya</taxon>
        <taxon>Ascomycota</taxon>
        <taxon>Pezizomycotina</taxon>
        <taxon>Sordariomycetes</taxon>
        <taxon>Hypocreomycetidae</taxon>
        <taxon>Hypocreales</taxon>
        <taxon>Ophiocordycipitaceae</taxon>
        <taxon>Ophiocordyceps</taxon>
    </lineage>
</organism>
<reference evidence="3 4" key="1">
    <citation type="submission" date="2017-06" db="EMBL/GenBank/DDBJ databases">
        <title>Ant-infecting Ophiocordyceps genomes reveal a high diversity of potential behavioral manipulation genes and a possible major role for enterotoxins.</title>
        <authorList>
            <person name="De Bekker C."/>
            <person name="Evans H.C."/>
            <person name="Brachmann A."/>
            <person name="Hughes D.P."/>
        </authorList>
    </citation>
    <scope>NUCLEOTIDE SEQUENCE [LARGE SCALE GENOMIC DNA]</scope>
    <source>
        <strain evidence="3 4">Map16</strain>
    </source>
</reference>
<comment type="caution">
    <text evidence="3">The sequence shown here is derived from an EMBL/GenBank/DDBJ whole genome shotgun (WGS) entry which is preliminary data.</text>
</comment>